<sequence>MQRLASEGQKLQSQISSVMEENNLLNETFQSSKKDLEAMIVHLEEQFKEQKSSEDALKTKLETLNSEVGQKAELQNRLKDLEEQLATAETKLKEEKASGSDKDLEREAAWKHLSEELEAKKNEILLLGNKVKELENRLQQTDAKLKEKDIGGPTIKPKDELIKSREIESFTSTPSKRKHKKKTEPTSAEALSSDTTHVQTTEASSIQP</sequence>
<proteinExistence type="predicted"/>
<feature type="region of interest" description="Disordered" evidence="1">
    <location>
        <begin position="141"/>
        <end position="208"/>
    </location>
</feature>
<evidence type="ECO:0000313" key="2">
    <source>
        <dbReference type="EMBL" id="KAL0289325.1"/>
    </source>
</evidence>
<name>A0AAW2J447_9LAMI</name>
<feature type="compositionally biased region" description="Basic and acidic residues" evidence="1">
    <location>
        <begin position="143"/>
        <end position="168"/>
    </location>
</feature>
<dbReference type="AlphaFoldDB" id="A0AAW2J447"/>
<feature type="compositionally biased region" description="Polar residues" evidence="1">
    <location>
        <begin position="185"/>
        <end position="208"/>
    </location>
</feature>
<dbReference type="EMBL" id="JACGWK010001406">
    <property type="protein sequence ID" value="KAL0289325.1"/>
    <property type="molecule type" value="Genomic_DNA"/>
</dbReference>
<organism evidence="2">
    <name type="scientific">Sesamum angustifolium</name>
    <dbReference type="NCBI Taxonomy" id="2727405"/>
    <lineage>
        <taxon>Eukaryota</taxon>
        <taxon>Viridiplantae</taxon>
        <taxon>Streptophyta</taxon>
        <taxon>Embryophyta</taxon>
        <taxon>Tracheophyta</taxon>
        <taxon>Spermatophyta</taxon>
        <taxon>Magnoliopsida</taxon>
        <taxon>eudicotyledons</taxon>
        <taxon>Gunneridae</taxon>
        <taxon>Pentapetalae</taxon>
        <taxon>asterids</taxon>
        <taxon>lamiids</taxon>
        <taxon>Lamiales</taxon>
        <taxon>Pedaliaceae</taxon>
        <taxon>Sesamum</taxon>
    </lineage>
</organism>
<accession>A0AAW2J447</accession>
<protein>
    <submittedName>
        <fullName evidence="2">Uncharacterized protein</fullName>
    </submittedName>
</protein>
<comment type="caution">
    <text evidence="2">The sequence shown here is derived from an EMBL/GenBank/DDBJ whole genome shotgun (WGS) entry which is preliminary data.</text>
</comment>
<gene>
    <name evidence="2" type="ORF">Sangu_2618600</name>
</gene>
<reference evidence="2" key="1">
    <citation type="submission" date="2020-06" db="EMBL/GenBank/DDBJ databases">
        <authorList>
            <person name="Li T."/>
            <person name="Hu X."/>
            <person name="Zhang T."/>
            <person name="Song X."/>
            <person name="Zhang H."/>
            <person name="Dai N."/>
            <person name="Sheng W."/>
            <person name="Hou X."/>
            <person name="Wei L."/>
        </authorList>
    </citation>
    <scope>NUCLEOTIDE SEQUENCE</scope>
    <source>
        <strain evidence="2">G01</strain>
        <tissue evidence="2">Leaf</tissue>
    </source>
</reference>
<dbReference type="PANTHER" id="PTHR43049">
    <property type="entry name" value="EARLY ENDOSOME ANTIGEN"/>
    <property type="match status" value="1"/>
</dbReference>
<evidence type="ECO:0000256" key="1">
    <source>
        <dbReference type="SAM" id="MobiDB-lite"/>
    </source>
</evidence>
<reference evidence="2" key="2">
    <citation type="journal article" date="2024" name="Plant">
        <title>Genomic evolution and insights into agronomic trait innovations of Sesamum species.</title>
        <authorList>
            <person name="Miao H."/>
            <person name="Wang L."/>
            <person name="Qu L."/>
            <person name="Liu H."/>
            <person name="Sun Y."/>
            <person name="Le M."/>
            <person name="Wang Q."/>
            <person name="Wei S."/>
            <person name="Zheng Y."/>
            <person name="Lin W."/>
            <person name="Duan Y."/>
            <person name="Cao H."/>
            <person name="Xiong S."/>
            <person name="Wang X."/>
            <person name="Wei L."/>
            <person name="Li C."/>
            <person name="Ma Q."/>
            <person name="Ju M."/>
            <person name="Zhao R."/>
            <person name="Li G."/>
            <person name="Mu C."/>
            <person name="Tian Q."/>
            <person name="Mei H."/>
            <person name="Zhang T."/>
            <person name="Gao T."/>
            <person name="Zhang H."/>
        </authorList>
    </citation>
    <scope>NUCLEOTIDE SEQUENCE</scope>
    <source>
        <strain evidence="2">G01</strain>
    </source>
</reference>
<dbReference type="PANTHER" id="PTHR43049:SF1">
    <property type="entry name" value="EARLY ENDOSOME ANTIGEN"/>
    <property type="match status" value="1"/>
</dbReference>